<dbReference type="GO" id="GO:0005829">
    <property type="term" value="C:cytosol"/>
    <property type="evidence" value="ECO:0007669"/>
    <property type="project" value="TreeGrafter"/>
</dbReference>
<keyword evidence="4" id="KW-0012">Acyltransferase</keyword>
<dbReference type="PANTHER" id="PTHR23416:SF23">
    <property type="entry name" value="ACETYLTRANSFERASE C18B11.09C-RELATED"/>
    <property type="match status" value="1"/>
</dbReference>
<organism evidence="5">
    <name type="scientific">Flavobacterium sp. WC2416</name>
    <dbReference type="NCBI Taxonomy" id="3234141"/>
    <lineage>
        <taxon>Bacteria</taxon>
        <taxon>Pseudomonadati</taxon>
        <taxon>Bacteroidota</taxon>
        <taxon>Flavobacteriia</taxon>
        <taxon>Flavobacteriales</taxon>
        <taxon>Flavobacteriaceae</taxon>
        <taxon>Flavobacterium</taxon>
    </lineage>
</organism>
<dbReference type="InterPro" id="IPR011004">
    <property type="entry name" value="Trimer_LpxA-like_sf"/>
</dbReference>
<gene>
    <name evidence="5" type="ORF">AB3G39_15885</name>
</gene>
<keyword evidence="3" id="KW-0677">Repeat</keyword>
<dbReference type="InterPro" id="IPR051159">
    <property type="entry name" value="Hexapeptide_acetyltransf"/>
</dbReference>
<evidence type="ECO:0000256" key="3">
    <source>
        <dbReference type="ARBA" id="ARBA00022737"/>
    </source>
</evidence>
<accession>A0AB39W9N9</accession>
<evidence type="ECO:0008006" key="6">
    <source>
        <dbReference type="Google" id="ProtNLM"/>
    </source>
</evidence>
<dbReference type="AlphaFoldDB" id="A0AB39W9N9"/>
<protein>
    <recommendedName>
        <fullName evidence="6">Acyltransferase</fullName>
    </recommendedName>
</protein>
<reference evidence="5" key="1">
    <citation type="submission" date="2024-07" db="EMBL/GenBank/DDBJ databases">
        <authorList>
            <person name="Biller S.J."/>
        </authorList>
    </citation>
    <scope>NUCLEOTIDE SEQUENCE</scope>
    <source>
        <strain evidence="5">WC2416</strain>
    </source>
</reference>
<dbReference type="PANTHER" id="PTHR23416">
    <property type="entry name" value="SIALIC ACID SYNTHASE-RELATED"/>
    <property type="match status" value="1"/>
</dbReference>
<dbReference type="RefSeq" id="WP_369769599.1">
    <property type="nucleotide sequence ID" value="NZ_CP165626.1"/>
</dbReference>
<dbReference type="Pfam" id="PF00132">
    <property type="entry name" value="Hexapep"/>
    <property type="match status" value="1"/>
</dbReference>
<dbReference type="EMBL" id="CP165626">
    <property type="protein sequence ID" value="XDU98628.1"/>
    <property type="molecule type" value="Genomic_DNA"/>
</dbReference>
<evidence type="ECO:0000313" key="5">
    <source>
        <dbReference type="EMBL" id="XDU98628.1"/>
    </source>
</evidence>
<dbReference type="InterPro" id="IPR001451">
    <property type="entry name" value="Hexapep"/>
</dbReference>
<sequence length="140" mass="15339">MSNVRFLFSDFKKNKNIKIGKNSIVNPDCILDGRLGTIEIRNNVDIGRGTWIFTLEHNPHSDYHSTTSGNVVIEDHVWIASRVIILPGVTIGRGSVIACGAVVTKDVPAMSIAGGVPAKVIGTRNSKLLYENNYFPDFLV</sequence>
<dbReference type="InterPro" id="IPR018357">
    <property type="entry name" value="Hexapep_transf_CS"/>
</dbReference>
<evidence type="ECO:0000256" key="2">
    <source>
        <dbReference type="ARBA" id="ARBA00022679"/>
    </source>
</evidence>
<dbReference type="SUPFAM" id="SSF51161">
    <property type="entry name" value="Trimeric LpxA-like enzymes"/>
    <property type="match status" value="1"/>
</dbReference>
<evidence type="ECO:0000256" key="1">
    <source>
        <dbReference type="ARBA" id="ARBA00007274"/>
    </source>
</evidence>
<dbReference type="CDD" id="cd04647">
    <property type="entry name" value="LbH_MAT_like"/>
    <property type="match status" value="1"/>
</dbReference>
<dbReference type="Gene3D" id="2.160.10.10">
    <property type="entry name" value="Hexapeptide repeat proteins"/>
    <property type="match status" value="1"/>
</dbReference>
<dbReference type="PROSITE" id="PS00101">
    <property type="entry name" value="HEXAPEP_TRANSFERASES"/>
    <property type="match status" value="1"/>
</dbReference>
<keyword evidence="2" id="KW-0808">Transferase</keyword>
<comment type="similarity">
    <text evidence="1">Belongs to the transferase hexapeptide repeat family.</text>
</comment>
<evidence type="ECO:0000256" key="4">
    <source>
        <dbReference type="ARBA" id="ARBA00023315"/>
    </source>
</evidence>
<proteinExistence type="inferred from homology"/>
<name>A0AB39W9N9_9FLAO</name>
<dbReference type="GO" id="GO:0008374">
    <property type="term" value="F:O-acyltransferase activity"/>
    <property type="evidence" value="ECO:0007669"/>
    <property type="project" value="TreeGrafter"/>
</dbReference>